<keyword evidence="1" id="KW-0472">Membrane</keyword>
<sequence length="215" mass="23732">MELSFISSLVENQTIMEFVRLGILYAHLIACCVAIGSILSSDFAMLKALIKQEKSPVAESSHMQHLQTTVFWALVLLWVTGLAIIGVDMLGKGAEYLLNPKLQAKIAVVMLLTLNGIFLHHKVLPAIQKAGCLLSMSFDKRTFALLAGVVSGVSWFYAAFLGIGRALSWKYSLVEILIMYPLLIAGGFMMMVLITQWAKEREQGGEVLLQMQPAR</sequence>
<evidence type="ECO:0000313" key="3">
    <source>
        <dbReference type="Proteomes" id="UP000243488"/>
    </source>
</evidence>
<gene>
    <name evidence="2" type="ORF">BVH74_14990</name>
</gene>
<accession>A0A1V0BA87</accession>
<proteinExistence type="predicted"/>
<keyword evidence="1" id="KW-1133">Transmembrane helix</keyword>
<feature type="transmembrane region" description="Helical" evidence="1">
    <location>
        <begin position="176"/>
        <end position="194"/>
    </location>
</feature>
<keyword evidence="1" id="KW-0812">Transmembrane</keyword>
<keyword evidence="3" id="KW-1185">Reference proteome</keyword>
<name>A0A1V0BA87_9GAMM</name>
<dbReference type="KEGG" id="ppha:BVH74_14990"/>
<evidence type="ECO:0000313" key="2">
    <source>
        <dbReference type="EMBL" id="AQZ96845.1"/>
    </source>
</evidence>
<protein>
    <recommendedName>
        <fullName evidence="4">DUF2214 domain-containing protein</fullName>
    </recommendedName>
</protein>
<feature type="transmembrane region" description="Helical" evidence="1">
    <location>
        <begin position="102"/>
        <end position="121"/>
    </location>
</feature>
<feature type="transmembrane region" description="Helical" evidence="1">
    <location>
        <begin position="24"/>
        <end position="49"/>
    </location>
</feature>
<evidence type="ECO:0000256" key="1">
    <source>
        <dbReference type="SAM" id="Phobius"/>
    </source>
</evidence>
<dbReference type="RefSeq" id="WP_080051753.1">
    <property type="nucleotide sequence ID" value="NZ_CP020100.1"/>
</dbReference>
<reference evidence="2 3" key="1">
    <citation type="submission" date="2017-03" db="EMBL/GenBank/DDBJ databases">
        <title>Complete genome sequence of the novel DNRA strain Pseudomonas sp. S-6-2 isolated from Chinese polluted river sediment. Journal of Biotechnology.</title>
        <authorList>
            <person name="Li J."/>
            <person name="Xiang F."/>
            <person name="Wang L."/>
            <person name="Xi L."/>
            <person name="Liu J."/>
        </authorList>
    </citation>
    <scope>NUCLEOTIDE SEQUENCE [LARGE SCALE GENOMIC DNA]</scope>
    <source>
        <strain evidence="2 3">S-6-2</strain>
    </source>
</reference>
<evidence type="ECO:0008006" key="4">
    <source>
        <dbReference type="Google" id="ProtNLM"/>
    </source>
</evidence>
<dbReference type="AlphaFoldDB" id="A0A1V0BA87"/>
<organism evidence="2 3">
    <name type="scientific">Halopseudomonas phragmitis</name>
    <dbReference type="NCBI Taxonomy" id="1931241"/>
    <lineage>
        <taxon>Bacteria</taxon>
        <taxon>Pseudomonadati</taxon>
        <taxon>Pseudomonadota</taxon>
        <taxon>Gammaproteobacteria</taxon>
        <taxon>Pseudomonadales</taxon>
        <taxon>Pseudomonadaceae</taxon>
        <taxon>Halopseudomonas</taxon>
    </lineage>
</organism>
<dbReference type="Proteomes" id="UP000243488">
    <property type="component" value="Chromosome"/>
</dbReference>
<feature type="transmembrane region" description="Helical" evidence="1">
    <location>
        <begin position="142"/>
        <end position="164"/>
    </location>
</feature>
<feature type="transmembrane region" description="Helical" evidence="1">
    <location>
        <begin position="70"/>
        <end position="90"/>
    </location>
</feature>
<dbReference type="EMBL" id="CP020100">
    <property type="protein sequence ID" value="AQZ96845.1"/>
    <property type="molecule type" value="Genomic_DNA"/>
</dbReference>